<dbReference type="InterPro" id="IPR020846">
    <property type="entry name" value="MFS_dom"/>
</dbReference>
<comment type="subcellular location">
    <subcellularLocation>
        <location evidence="1">Membrane</location>
        <topology evidence="1">Multi-pass membrane protein</topology>
    </subcellularLocation>
</comment>
<dbReference type="PROSITE" id="PS50850">
    <property type="entry name" value="MFS"/>
    <property type="match status" value="1"/>
</dbReference>
<feature type="transmembrane region" description="Helical" evidence="6">
    <location>
        <begin position="406"/>
        <end position="431"/>
    </location>
</feature>
<dbReference type="AlphaFoldDB" id="A0A1L7X308"/>
<dbReference type="GO" id="GO:0022857">
    <property type="term" value="F:transmembrane transporter activity"/>
    <property type="evidence" value="ECO:0007669"/>
    <property type="project" value="InterPro"/>
</dbReference>
<evidence type="ECO:0000259" key="7">
    <source>
        <dbReference type="PROSITE" id="PS50850"/>
    </source>
</evidence>
<feature type="domain" description="Major facilitator superfamily (MFS) profile" evidence="7">
    <location>
        <begin position="48"/>
        <end position="495"/>
    </location>
</feature>
<dbReference type="Gene3D" id="1.20.1720.10">
    <property type="entry name" value="Multidrug resistance protein D"/>
    <property type="match status" value="1"/>
</dbReference>
<gene>
    <name evidence="8" type="ORF">PAC_09296</name>
</gene>
<dbReference type="GO" id="GO:0005886">
    <property type="term" value="C:plasma membrane"/>
    <property type="evidence" value="ECO:0007669"/>
    <property type="project" value="TreeGrafter"/>
</dbReference>
<dbReference type="PANTHER" id="PTHR23502">
    <property type="entry name" value="MAJOR FACILITATOR SUPERFAMILY"/>
    <property type="match status" value="1"/>
</dbReference>
<dbReference type="Proteomes" id="UP000184330">
    <property type="component" value="Unassembled WGS sequence"/>
</dbReference>
<evidence type="ECO:0000313" key="8">
    <source>
        <dbReference type="EMBL" id="CZR59404.1"/>
    </source>
</evidence>
<evidence type="ECO:0000256" key="6">
    <source>
        <dbReference type="SAM" id="Phobius"/>
    </source>
</evidence>
<evidence type="ECO:0000256" key="4">
    <source>
        <dbReference type="ARBA" id="ARBA00022989"/>
    </source>
</evidence>
<dbReference type="PANTHER" id="PTHR23502:SF51">
    <property type="entry name" value="QUINIDINE RESISTANCE PROTEIN 1-RELATED"/>
    <property type="match status" value="1"/>
</dbReference>
<feature type="transmembrane region" description="Helical" evidence="6">
    <location>
        <begin position="443"/>
        <end position="461"/>
    </location>
</feature>
<dbReference type="Gene3D" id="1.20.1250.20">
    <property type="entry name" value="MFS general substrate transporter like domains"/>
    <property type="match status" value="1"/>
</dbReference>
<feature type="transmembrane region" description="Helical" evidence="6">
    <location>
        <begin position="79"/>
        <end position="102"/>
    </location>
</feature>
<keyword evidence="5 6" id="KW-0472">Membrane</keyword>
<keyword evidence="2" id="KW-0813">Transport</keyword>
<dbReference type="STRING" id="576137.A0A1L7X308"/>
<feature type="transmembrane region" description="Helical" evidence="6">
    <location>
        <begin position="380"/>
        <end position="400"/>
    </location>
</feature>
<dbReference type="Pfam" id="PF07690">
    <property type="entry name" value="MFS_1"/>
    <property type="match status" value="2"/>
</dbReference>
<keyword evidence="3 6" id="KW-0812">Transmembrane</keyword>
<evidence type="ECO:0000256" key="5">
    <source>
        <dbReference type="ARBA" id="ARBA00023136"/>
    </source>
</evidence>
<feature type="transmembrane region" description="Helical" evidence="6">
    <location>
        <begin position="289"/>
        <end position="307"/>
    </location>
</feature>
<dbReference type="InterPro" id="IPR036259">
    <property type="entry name" value="MFS_trans_sf"/>
</dbReference>
<protein>
    <submittedName>
        <fullName evidence="8">Related to dityrosine transporter</fullName>
    </submittedName>
</protein>
<dbReference type="SUPFAM" id="SSF103473">
    <property type="entry name" value="MFS general substrate transporter"/>
    <property type="match status" value="1"/>
</dbReference>
<evidence type="ECO:0000256" key="3">
    <source>
        <dbReference type="ARBA" id="ARBA00022692"/>
    </source>
</evidence>
<feature type="transmembrane region" description="Helical" evidence="6">
    <location>
        <begin position="114"/>
        <end position="132"/>
    </location>
</feature>
<keyword evidence="9" id="KW-1185">Reference proteome</keyword>
<evidence type="ECO:0000256" key="1">
    <source>
        <dbReference type="ARBA" id="ARBA00004141"/>
    </source>
</evidence>
<feature type="transmembrane region" description="Helical" evidence="6">
    <location>
        <begin position="46"/>
        <end position="67"/>
    </location>
</feature>
<name>A0A1L7X308_9HELO</name>
<proteinExistence type="predicted"/>
<feature type="transmembrane region" description="Helical" evidence="6">
    <location>
        <begin position="467"/>
        <end position="491"/>
    </location>
</feature>
<feature type="transmembrane region" description="Helical" evidence="6">
    <location>
        <begin position="327"/>
        <end position="345"/>
    </location>
</feature>
<accession>A0A1L7X308</accession>
<organism evidence="8 9">
    <name type="scientific">Phialocephala subalpina</name>
    <dbReference type="NCBI Taxonomy" id="576137"/>
    <lineage>
        <taxon>Eukaryota</taxon>
        <taxon>Fungi</taxon>
        <taxon>Dikarya</taxon>
        <taxon>Ascomycota</taxon>
        <taxon>Pezizomycotina</taxon>
        <taxon>Leotiomycetes</taxon>
        <taxon>Helotiales</taxon>
        <taxon>Mollisiaceae</taxon>
        <taxon>Phialocephala</taxon>
        <taxon>Phialocephala fortinii species complex</taxon>
    </lineage>
</organism>
<sequence length="511" mass="56700">MAELKILADPKSPVITIDQSTEEDNTTSEEPPLETPYTIFNRKEKLVLVTLCTIASLLSPLTANIYYPAILDLSHEFHVSTNLINLTITVYLVFQGLAPTFIGSISDAIGRRPAYMICFVIYFVANLGLALQDSYAGLMVLRCLQSAGSSGTVTLTNAVVSDIATSSERGSYMGYSLLGSFLGQTIGPIIGGPLNQFFGWRSIFLVPSNLLRNYLPRVPFHSSRNLPCCGNGSLPPQKWNISLFTYVTRRRFLQPNRSETTGLVTERASRRKINLLGTFQIMFSKEGGWILLYTGFLFGGFYAQIATRPTLFAQSFQFKPFQISLCYIPFGVGCMLSALTTGKTLDWNFRRLGKKTNHPLTPGQQNDLSNFPIEKARLQVVIPLVFIGMATTALYGWIWYITSSLAGPLILLFFLGFSLCGAYSTFSTLLVDIFEEQAGSATAAANMARCWMGAAAVAAIGPLRDKIGSGFAMVCVAAVWFFASPLLWVVWRYGPRWREEKRMEMERRRGE</sequence>
<dbReference type="OrthoDB" id="2441642at2759"/>
<reference evidence="8 9" key="1">
    <citation type="submission" date="2016-03" db="EMBL/GenBank/DDBJ databases">
        <authorList>
            <person name="Ploux O."/>
        </authorList>
    </citation>
    <scope>NUCLEOTIDE SEQUENCE [LARGE SCALE GENOMIC DNA]</scope>
    <source>
        <strain evidence="8 9">UAMH 11012</strain>
    </source>
</reference>
<feature type="transmembrane region" description="Helical" evidence="6">
    <location>
        <begin position="172"/>
        <end position="191"/>
    </location>
</feature>
<dbReference type="InterPro" id="IPR011701">
    <property type="entry name" value="MFS"/>
</dbReference>
<keyword evidence="4 6" id="KW-1133">Transmembrane helix</keyword>
<dbReference type="EMBL" id="FJOG01000014">
    <property type="protein sequence ID" value="CZR59404.1"/>
    <property type="molecule type" value="Genomic_DNA"/>
</dbReference>
<evidence type="ECO:0000313" key="9">
    <source>
        <dbReference type="Proteomes" id="UP000184330"/>
    </source>
</evidence>
<evidence type="ECO:0000256" key="2">
    <source>
        <dbReference type="ARBA" id="ARBA00022448"/>
    </source>
</evidence>